<dbReference type="GeneID" id="113724299"/>
<evidence type="ECO:0000313" key="2">
    <source>
        <dbReference type="RefSeq" id="XP_027103014.1"/>
    </source>
</evidence>
<reference evidence="1" key="1">
    <citation type="journal article" date="2025" name="Foods">
        <title>Unveiling the Microbial Signatures of Arabica Coffee Cherries: Insights into Ripeness Specific Diversity, Functional Traits, and Implications for Quality and Safety.</title>
        <authorList>
            <consortium name="RefSeq"/>
            <person name="Tenea G.N."/>
            <person name="Cifuentes V."/>
            <person name="Reyes P."/>
            <person name="Cevallos-Vallejos M."/>
        </authorList>
    </citation>
    <scope>NUCLEOTIDE SEQUENCE [LARGE SCALE GENOMIC DNA]</scope>
</reference>
<reference evidence="2" key="2">
    <citation type="submission" date="2025-08" db="UniProtKB">
        <authorList>
            <consortium name="RefSeq"/>
        </authorList>
    </citation>
    <scope>IDENTIFICATION</scope>
    <source>
        <tissue evidence="2">Leaves</tissue>
    </source>
</reference>
<dbReference type="OrthoDB" id="1935503at2759"/>
<evidence type="ECO:0000313" key="1">
    <source>
        <dbReference type="Proteomes" id="UP001652660"/>
    </source>
</evidence>
<dbReference type="PANTHER" id="PTHR33116:SF80">
    <property type="entry name" value="REVERSE TRANSCRIPTASE ZINC-BINDING DOMAIN-CONTAINING PROTEIN"/>
    <property type="match status" value="1"/>
</dbReference>
<dbReference type="Proteomes" id="UP001652660">
    <property type="component" value="Chromosome 2c"/>
</dbReference>
<dbReference type="PANTHER" id="PTHR33116">
    <property type="entry name" value="REVERSE TRANSCRIPTASE ZINC-BINDING DOMAIN-CONTAINING PROTEIN-RELATED-RELATED"/>
    <property type="match status" value="1"/>
</dbReference>
<gene>
    <name evidence="2" type="primary">LOC113724299</name>
</gene>
<sequence length="219" mass="24945">MSTRATEEYLGMVATKLQFQQQHLPFTYLGAPISRGKSRCLLFYAIVARIRDRLCHWSSRLLSSWGKLILLRHVLIFMPMFLLQVLDPPQAVLAKLGRICNSFLWDKDIRSKSIHWVSWEKLCYPTEEGGLGFAPSRTYVLPSLVNFGGGYKRAIQFGWNLCIPSISRGAILPKRRSPSLLRHGDGWRALETLWNKTLGGVWAKALWTFGTIGGFLILH</sequence>
<dbReference type="AlphaFoldDB" id="A0A6P6VIW2"/>
<accession>A0A6P6VIW2</accession>
<dbReference type="RefSeq" id="XP_027103014.1">
    <property type="nucleotide sequence ID" value="XM_027247213.1"/>
</dbReference>
<protein>
    <submittedName>
        <fullName evidence="2">Uncharacterized protein</fullName>
    </submittedName>
</protein>
<name>A0A6P6VIW2_COFAR</name>
<keyword evidence="1" id="KW-1185">Reference proteome</keyword>
<organism evidence="1 2">
    <name type="scientific">Coffea arabica</name>
    <name type="common">Arabian coffee</name>
    <dbReference type="NCBI Taxonomy" id="13443"/>
    <lineage>
        <taxon>Eukaryota</taxon>
        <taxon>Viridiplantae</taxon>
        <taxon>Streptophyta</taxon>
        <taxon>Embryophyta</taxon>
        <taxon>Tracheophyta</taxon>
        <taxon>Spermatophyta</taxon>
        <taxon>Magnoliopsida</taxon>
        <taxon>eudicotyledons</taxon>
        <taxon>Gunneridae</taxon>
        <taxon>Pentapetalae</taxon>
        <taxon>asterids</taxon>
        <taxon>lamiids</taxon>
        <taxon>Gentianales</taxon>
        <taxon>Rubiaceae</taxon>
        <taxon>Ixoroideae</taxon>
        <taxon>Gardenieae complex</taxon>
        <taxon>Bertiereae - Coffeeae clade</taxon>
        <taxon>Coffeeae</taxon>
        <taxon>Coffea</taxon>
    </lineage>
</organism>
<proteinExistence type="predicted"/>